<sequence>MNYKLGYLSLIIPLVAFIVAFLIPGILILDYVHVLLGVIWTGTDVFLGLIFFIVMSGMDDSIRFDISKRLIPMILFFIPGVSIITPLAGYELSLREHIFKFDILFILILIISLILVLLSLVFILRYALFINKSLDKHAVSLKMKKISIVASIQLVLQISIISLMAYIVVFI</sequence>
<keyword evidence="1" id="KW-1133">Transmembrane helix</keyword>
<keyword evidence="1" id="KW-0472">Membrane</keyword>
<accession>A0A8G2FXW6</accession>
<dbReference type="EMBL" id="FWYE01000004">
    <property type="protein sequence ID" value="SMD31505.1"/>
    <property type="molecule type" value="Genomic_DNA"/>
</dbReference>
<organism evidence="2 3">
    <name type="scientific">Picrophilus torridus (strain ATCC 700027 / DSM 9790 / JCM 10055 / NBRC 100828 / KAW 2/3)</name>
    <dbReference type="NCBI Taxonomy" id="1122961"/>
    <lineage>
        <taxon>Archaea</taxon>
        <taxon>Methanobacteriati</taxon>
        <taxon>Thermoplasmatota</taxon>
        <taxon>Thermoplasmata</taxon>
        <taxon>Thermoplasmatales</taxon>
        <taxon>Picrophilaceae</taxon>
        <taxon>Picrophilus</taxon>
    </lineage>
</organism>
<comment type="caution">
    <text evidence="2">The sequence shown here is derived from an EMBL/GenBank/DDBJ whole genome shotgun (WGS) entry which is preliminary data.</text>
</comment>
<evidence type="ECO:0000313" key="3">
    <source>
        <dbReference type="Proteomes" id="UP000192315"/>
    </source>
</evidence>
<feature type="transmembrane region" description="Helical" evidence="1">
    <location>
        <begin position="35"/>
        <end position="58"/>
    </location>
</feature>
<dbReference type="Proteomes" id="UP000192315">
    <property type="component" value="Unassembled WGS sequence"/>
</dbReference>
<name>A0A8G2FXW6_PICTO</name>
<feature type="transmembrane region" description="Helical" evidence="1">
    <location>
        <begin position="70"/>
        <end position="88"/>
    </location>
</feature>
<dbReference type="RefSeq" id="WP_084273192.1">
    <property type="nucleotide sequence ID" value="NZ_FWYE01000004.1"/>
</dbReference>
<keyword evidence="3" id="KW-1185">Reference proteome</keyword>
<feature type="transmembrane region" description="Helical" evidence="1">
    <location>
        <begin position="103"/>
        <end position="128"/>
    </location>
</feature>
<gene>
    <name evidence="2" type="ORF">SAMN02745355_1451</name>
</gene>
<feature type="transmembrane region" description="Helical" evidence="1">
    <location>
        <begin position="148"/>
        <end position="169"/>
    </location>
</feature>
<keyword evidence="1" id="KW-0812">Transmembrane</keyword>
<proteinExistence type="predicted"/>
<evidence type="ECO:0000313" key="2">
    <source>
        <dbReference type="EMBL" id="SMD31505.1"/>
    </source>
</evidence>
<reference evidence="2 3" key="1">
    <citation type="submission" date="2017-04" db="EMBL/GenBank/DDBJ databases">
        <authorList>
            <person name="Varghese N."/>
            <person name="Submissions S."/>
        </authorList>
    </citation>
    <scope>NUCLEOTIDE SEQUENCE [LARGE SCALE GENOMIC DNA]</scope>
    <source>
        <strain evidence="2 3">DSM 9789</strain>
    </source>
</reference>
<protein>
    <submittedName>
        <fullName evidence="2">Uncharacterized protein</fullName>
    </submittedName>
</protein>
<feature type="transmembrane region" description="Helical" evidence="1">
    <location>
        <begin position="7"/>
        <end position="29"/>
    </location>
</feature>
<dbReference type="AlphaFoldDB" id="A0A8G2FXW6"/>
<evidence type="ECO:0000256" key="1">
    <source>
        <dbReference type="SAM" id="Phobius"/>
    </source>
</evidence>